<sequence>MKASGIQNYFAPRTTPRAQPSIRSALAGKDAFHEADLAIARELVELVGANNVVHLVTANAANYKKVERLLNDIYHTIFWFPCAAHYLNLMLSDIGKLEVVSNLASRASLLSKFIYNHPFLLAWLRKREGWTEIILPGPTCFATTFIALKSIHEHRHDLQALVTSLEFKKSRYYKDHKANDVVAVVLDKKFWNNCELLVKIMGPLIHFLRIEDGNERPSLGYVYDGVYRARKAIKTISMNKKSFV</sequence>
<dbReference type="PANTHER" id="PTHR32166:SF121">
    <property type="entry name" value="DUF659 DOMAIN-CONTAINING PROTEIN"/>
    <property type="match status" value="1"/>
</dbReference>
<evidence type="ECO:0000259" key="1">
    <source>
        <dbReference type="Pfam" id="PF04937"/>
    </source>
</evidence>
<proteinExistence type="predicted"/>
<comment type="caution">
    <text evidence="2">The sequence shown here is derived from an EMBL/GenBank/DDBJ whole genome shotgun (WGS) entry which is preliminary data.</text>
</comment>
<dbReference type="AlphaFoldDB" id="A0AAV5L7H5"/>
<accession>A0AAV5L7H5</accession>
<dbReference type="InterPro" id="IPR007021">
    <property type="entry name" value="DUF659"/>
</dbReference>
<dbReference type="Pfam" id="PF04937">
    <property type="entry name" value="DUF659"/>
    <property type="match status" value="1"/>
</dbReference>
<dbReference type="SUPFAM" id="SSF53098">
    <property type="entry name" value="Ribonuclease H-like"/>
    <property type="match status" value="1"/>
</dbReference>
<reference evidence="2 3" key="1">
    <citation type="journal article" date="2021" name="Commun. Biol.">
        <title>The genome of Shorea leprosula (Dipterocarpaceae) highlights the ecological relevance of drought in aseasonal tropical rainforests.</title>
        <authorList>
            <person name="Ng K.K.S."/>
            <person name="Kobayashi M.J."/>
            <person name="Fawcett J.A."/>
            <person name="Hatakeyama M."/>
            <person name="Paape T."/>
            <person name="Ng C.H."/>
            <person name="Ang C.C."/>
            <person name="Tnah L.H."/>
            <person name="Lee C.T."/>
            <person name="Nishiyama T."/>
            <person name="Sese J."/>
            <person name="O'Brien M.J."/>
            <person name="Copetti D."/>
            <person name="Mohd Noor M.I."/>
            <person name="Ong R.C."/>
            <person name="Putra M."/>
            <person name="Sireger I.Z."/>
            <person name="Indrioko S."/>
            <person name="Kosugi Y."/>
            <person name="Izuno A."/>
            <person name="Isagi Y."/>
            <person name="Lee S.L."/>
            <person name="Shimizu K.K."/>
        </authorList>
    </citation>
    <scope>NUCLEOTIDE SEQUENCE [LARGE SCALE GENOMIC DNA]</scope>
    <source>
        <strain evidence="2">214</strain>
    </source>
</reference>
<feature type="domain" description="DUF659" evidence="1">
    <location>
        <begin position="41"/>
        <end position="108"/>
    </location>
</feature>
<evidence type="ECO:0000313" key="2">
    <source>
        <dbReference type="EMBL" id="GKV32742.1"/>
    </source>
</evidence>
<evidence type="ECO:0000313" key="3">
    <source>
        <dbReference type="Proteomes" id="UP001054252"/>
    </source>
</evidence>
<gene>
    <name evidence="2" type="ORF">SLEP1_g41327</name>
</gene>
<keyword evidence="3" id="KW-1185">Reference proteome</keyword>
<dbReference type="PANTHER" id="PTHR32166">
    <property type="entry name" value="OSJNBA0013A04.12 PROTEIN"/>
    <property type="match status" value="1"/>
</dbReference>
<protein>
    <recommendedName>
        <fullName evidence="1">DUF659 domain-containing protein</fullName>
    </recommendedName>
</protein>
<name>A0AAV5L7H5_9ROSI</name>
<organism evidence="2 3">
    <name type="scientific">Rubroshorea leprosula</name>
    <dbReference type="NCBI Taxonomy" id="152421"/>
    <lineage>
        <taxon>Eukaryota</taxon>
        <taxon>Viridiplantae</taxon>
        <taxon>Streptophyta</taxon>
        <taxon>Embryophyta</taxon>
        <taxon>Tracheophyta</taxon>
        <taxon>Spermatophyta</taxon>
        <taxon>Magnoliopsida</taxon>
        <taxon>eudicotyledons</taxon>
        <taxon>Gunneridae</taxon>
        <taxon>Pentapetalae</taxon>
        <taxon>rosids</taxon>
        <taxon>malvids</taxon>
        <taxon>Malvales</taxon>
        <taxon>Dipterocarpaceae</taxon>
        <taxon>Rubroshorea</taxon>
    </lineage>
</organism>
<dbReference type="InterPro" id="IPR012337">
    <property type="entry name" value="RNaseH-like_sf"/>
</dbReference>
<dbReference type="Proteomes" id="UP001054252">
    <property type="component" value="Unassembled WGS sequence"/>
</dbReference>
<dbReference type="EMBL" id="BPVZ01000097">
    <property type="protein sequence ID" value="GKV32742.1"/>
    <property type="molecule type" value="Genomic_DNA"/>
</dbReference>